<organism evidence="7">
    <name type="scientific">marine sediment metagenome</name>
    <dbReference type="NCBI Taxonomy" id="412755"/>
    <lineage>
        <taxon>unclassified sequences</taxon>
        <taxon>metagenomes</taxon>
        <taxon>ecological metagenomes</taxon>
    </lineage>
</organism>
<sequence length="401" mass="44721">MTEFEPKEKFKHLAEIGPNVLQCIACGDCREQTDYTSNPPKWGVCVSKDHTSGFEPYFGRGKMQIIRSLWQGKLELSKEMGDVIFQCPTCNACSEACAYDMDNVALYEALRAELVDAGCGLEAHIPMNKAMVELLNPYERDNKLKSKWTEKIDFKVKDANTEQAEYLYFVGCTAALTPDIEKVAIDTAKILNKLDVDFSTFGEHEVCCGSVGMRTGDRKAFNSVAAKNYELIKKSGVKKIITSCSGCYRTLKLDYKDYFDELGVEVLHTVEFLDKILKEKNVELKNLGLNVTYHDPCHSGRHVGLYNEPREILKKIANLTEMKTIKQAAKCCGAGGGVKKGFPELALEIAKSRVQEAEETGADYLVSICPFCYRNLSDAILDLGSSIKMVDLTDLVEQALN</sequence>
<dbReference type="GO" id="GO:0046872">
    <property type="term" value="F:metal ion binding"/>
    <property type="evidence" value="ECO:0007669"/>
    <property type="project" value="UniProtKB-KW"/>
</dbReference>
<comment type="caution">
    <text evidence="7">The sequence shown here is derived from an EMBL/GenBank/DDBJ whole genome shotgun (WGS) entry which is preliminary data.</text>
</comment>
<feature type="domain" description="Cysteine-rich" evidence="6">
    <location>
        <begin position="166"/>
        <end position="252"/>
    </location>
</feature>
<dbReference type="AlphaFoldDB" id="A0A0F9JUD9"/>
<dbReference type="InterPro" id="IPR004017">
    <property type="entry name" value="Cys_rich_dom"/>
</dbReference>
<evidence type="ECO:0000256" key="3">
    <source>
        <dbReference type="ARBA" id="ARBA00023002"/>
    </source>
</evidence>
<reference evidence="7" key="1">
    <citation type="journal article" date="2015" name="Nature">
        <title>Complex archaea that bridge the gap between prokaryotes and eukaryotes.</title>
        <authorList>
            <person name="Spang A."/>
            <person name="Saw J.H."/>
            <person name="Jorgensen S.L."/>
            <person name="Zaremba-Niedzwiedzka K."/>
            <person name="Martijn J."/>
            <person name="Lind A.E."/>
            <person name="van Eijk R."/>
            <person name="Schleper C."/>
            <person name="Guy L."/>
            <person name="Ettema T.J."/>
        </authorList>
    </citation>
    <scope>NUCLEOTIDE SEQUENCE</scope>
</reference>
<name>A0A0F9JUD9_9ZZZZ</name>
<dbReference type="PANTHER" id="PTHR43255:SF1">
    <property type="entry name" value="IRON-SULFUR-BINDING OXIDOREDUCTASE FADF-RELATED"/>
    <property type="match status" value="1"/>
</dbReference>
<keyword evidence="2" id="KW-0479">Metal-binding</keyword>
<dbReference type="Pfam" id="PF02754">
    <property type="entry name" value="CCG"/>
    <property type="match status" value="2"/>
</dbReference>
<accession>A0A0F9JUD9</accession>
<dbReference type="SUPFAM" id="SSF46548">
    <property type="entry name" value="alpha-helical ferredoxin"/>
    <property type="match status" value="1"/>
</dbReference>
<dbReference type="InterPro" id="IPR009051">
    <property type="entry name" value="Helical_ferredxn"/>
</dbReference>
<evidence type="ECO:0000256" key="5">
    <source>
        <dbReference type="ARBA" id="ARBA00023014"/>
    </source>
</evidence>
<feature type="domain" description="Cysteine-rich" evidence="6">
    <location>
        <begin position="291"/>
        <end position="376"/>
    </location>
</feature>
<proteinExistence type="predicted"/>
<dbReference type="GO" id="GO:0005886">
    <property type="term" value="C:plasma membrane"/>
    <property type="evidence" value="ECO:0007669"/>
    <property type="project" value="TreeGrafter"/>
</dbReference>
<dbReference type="EMBL" id="LAZR01009323">
    <property type="protein sequence ID" value="KKM73298.1"/>
    <property type="molecule type" value="Genomic_DNA"/>
</dbReference>
<keyword evidence="3" id="KW-0560">Oxidoreductase</keyword>
<evidence type="ECO:0000313" key="7">
    <source>
        <dbReference type="EMBL" id="KKM73298.1"/>
    </source>
</evidence>
<gene>
    <name evidence="7" type="ORF">LCGC14_1411890</name>
</gene>
<evidence type="ECO:0000259" key="6">
    <source>
        <dbReference type="Pfam" id="PF02754"/>
    </source>
</evidence>
<dbReference type="Gene3D" id="1.10.1060.10">
    <property type="entry name" value="Alpha-helical ferredoxin"/>
    <property type="match status" value="1"/>
</dbReference>
<dbReference type="InterPro" id="IPR051460">
    <property type="entry name" value="HdrC_iron-sulfur_subunit"/>
</dbReference>
<dbReference type="PANTHER" id="PTHR43255">
    <property type="entry name" value="IRON-SULFUR-BINDING OXIDOREDUCTASE FADF-RELATED-RELATED"/>
    <property type="match status" value="1"/>
</dbReference>
<protein>
    <recommendedName>
        <fullName evidence="6">Cysteine-rich domain-containing protein</fullName>
    </recommendedName>
</protein>
<keyword evidence="4" id="KW-0408">Iron</keyword>
<evidence type="ECO:0000256" key="2">
    <source>
        <dbReference type="ARBA" id="ARBA00022723"/>
    </source>
</evidence>
<keyword evidence="5" id="KW-0411">Iron-sulfur</keyword>
<dbReference type="GO" id="GO:0016491">
    <property type="term" value="F:oxidoreductase activity"/>
    <property type="evidence" value="ECO:0007669"/>
    <property type="project" value="UniProtKB-KW"/>
</dbReference>
<dbReference type="GO" id="GO:0051539">
    <property type="term" value="F:4 iron, 4 sulfur cluster binding"/>
    <property type="evidence" value="ECO:0007669"/>
    <property type="project" value="UniProtKB-KW"/>
</dbReference>
<keyword evidence="1" id="KW-0004">4Fe-4S</keyword>
<evidence type="ECO:0000256" key="1">
    <source>
        <dbReference type="ARBA" id="ARBA00022485"/>
    </source>
</evidence>
<evidence type="ECO:0000256" key="4">
    <source>
        <dbReference type="ARBA" id="ARBA00023004"/>
    </source>
</evidence>
<dbReference type="Gene3D" id="1.20.1050.140">
    <property type="match status" value="1"/>
</dbReference>